<evidence type="ECO:0000313" key="1">
    <source>
        <dbReference type="EMBL" id="JAD67451.1"/>
    </source>
</evidence>
<protein>
    <submittedName>
        <fullName evidence="1">Uncharacterized protein</fullName>
    </submittedName>
</protein>
<reference evidence="1" key="1">
    <citation type="submission" date="2014-09" db="EMBL/GenBank/DDBJ databases">
        <authorList>
            <person name="Magalhaes I.L.F."/>
            <person name="Oliveira U."/>
            <person name="Santos F.R."/>
            <person name="Vidigal T.H.D.A."/>
            <person name="Brescovit A.D."/>
            <person name="Santos A.J."/>
        </authorList>
    </citation>
    <scope>NUCLEOTIDE SEQUENCE</scope>
    <source>
        <tissue evidence="1">Shoot tissue taken approximately 20 cm above the soil surface</tissue>
    </source>
</reference>
<organism evidence="1">
    <name type="scientific">Arundo donax</name>
    <name type="common">Giant reed</name>
    <name type="synonym">Donax arundinaceus</name>
    <dbReference type="NCBI Taxonomy" id="35708"/>
    <lineage>
        <taxon>Eukaryota</taxon>
        <taxon>Viridiplantae</taxon>
        <taxon>Streptophyta</taxon>
        <taxon>Embryophyta</taxon>
        <taxon>Tracheophyta</taxon>
        <taxon>Spermatophyta</taxon>
        <taxon>Magnoliopsida</taxon>
        <taxon>Liliopsida</taxon>
        <taxon>Poales</taxon>
        <taxon>Poaceae</taxon>
        <taxon>PACMAD clade</taxon>
        <taxon>Arundinoideae</taxon>
        <taxon>Arundineae</taxon>
        <taxon>Arundo</taxon>
    </lineage>
</organism>
<sequence>MSSNFVDLHIYCKIHHSKGCAGTKYY</sequence>
<name>A0A0A9BVX1_ARUDO</name>
<dbReference type="AlphaFoldDB" id="A0A0A9BVX1"/>
<accession>A0A0A9BVX1</accession>
<dbReference type="EMBL" id="GBRH01230444">
    <property type="protein sequence ID" value="JAD67451.1"/>
    <property type="molecule type" value="Transcribed_RNA"/>
</dbReference>
<reference evidence="1" key="2">
    <citation type="journal article" date="2015" name="Data Brief">
        <title>Shoot transcriptome of the giant reed, Arundo donax.</title>
        <authorList>
            <person name="Barrero R.A."/>
            <person name="Guerrero F.D."/>
            <person name="Moolhuijzen P."/>
            <person name="Goolsby J.A."/>
            <person name="Tidwell J."/>
            <person name="Bellgard S.E."/>
            <person name="Bellgard M.I."/>
        </authorList>
    </citation>
    <scope>NUCLEOTIDE SEQUENCE</scope>
    <source>
        <tissue evidence="1">Shoot tissue taken approximately 20 cm above the soil surface</tissue>
    </source>
</reference>
<proteinExistence type="predicted"/>